<name>A0A426XTH5_ENSVE</name>
<accession>A0A426XTH5</accession>
<sequence length="112" mass="11979">MGIAIKQYASDGVMNIMTSESTRLVHYRRCRLFLADMGELGQGGCGPSTDHPKGKACAAGPWLQPLMMRGGPLLNCGVVEGEGLMGPFWEARTGVVTSCWRLQGVGDSYAIT</sequence>
<comment type="caution">
    <text evidence="1">The sequence shown here is derived from an EMBL/GenBank/DDBJ whole genome shotgun (WGS) entry which is preliminary data.</text>
</comment>
<dbReference type="Proteomes" id="UP000287651">
    <property type="component" value="Unassembled WGS sequence"/>
</dbReference>
<organism evidence="1 2">
    <name type="scientific">Ensete ventricosum</name>
    <name type="common">Abyssinian banana</name>
    <name type="synonym">Musa ensete</name>
    <dbReference type="NCBI Taxonomy" id="4639"/>
    <lineage>
        <taxon>Eukaryota</taxon>
        <taxon>Viridiplantae</taxon>
        <taxon>Streptophyta</taxon>
        <taxon>Embryophyta</taxon>
        <taxon>Tracheophyta</taxon>
        <taxon>Spermatophyta</taxon>
        <taxon>Magnoliopsida</taxon>
        <taxon>Liliopsida</taxon>
        <taxon>Zingiberales</taxon>
        <taxon>Musaceae</taxon>
        <taxon>Ensete</taxon>
    </lineage>
</organism>
<gene>
    <name evidence="1" type="ORF">B296_00026375</name>
</gene>
<evidence type="ECO:0000313" key="2">
    <source>
        <dbReference type="Proteomes" id="UP000287651"/>
    </source>
</evidence>
<proteinExistence type="predicted"/>
<dbReference type="AlphaFoldDB" id="A0A426XTH5"/>
<dbReference type="EMBL" id="AMZH03017597">
    <property type="protein sequence ID" value="RRT42764.1"/>
    <property type="molecule type" value="Genomic_DNA"/>
</dbReference>
<protein>
    <submittedName>
        <fullName evidence="1">Uncharacterized protein</fullName>
    </submittedName>
</protein>
<reference evidence="1 2" key="1">
    <citation type="journal article" date="2014" name="Agronomy (Basel)">
        <title>A Draft Genome Sequence for Ensete ventricosum, the Drought-Tolerant Tree Against Hunger.</title>
        <authorList>
            <person name="Harrison J."/>
            <person name="Moore K.A."/>
            <person name="Paszkiewicz K."/>
            <person name="Jones T."/>
            <person name="Grant M."/>
            <person name="Ambacheew D."/>
            <person name="Muzemil S."/>
            <person name="Studholme D.J."/>
        </authorList>
    </citation>
    <scope>NUCLEOTIDE SEQUENCE [LARGE SCALE GENOMIC DNA]</scope>
</reference>
<evidence type="ECO:0000313" key="1">
    <source>
        <dbReference type="EMBL" id="RRT42764.1"/>
    </source>
</evidence>